<reference evidence="1" key="1">
    <citation type="submission" date="2020-06" db="EMBL/GenBank/DDBJ databases">
        <title>Draft genome of Bugula neritina, a colonial animal packing powerful symbionts and potential medicines.</title>
        <authorList>
            <person name="Rayko M."/>
        </authorList>
    </citation>
    <scope>NUCLEOTIDE SEQUENCE [LARGE SCALE GENOMIC DNA]</scope>
    <source>
        <strain evidence="1">Kwan_BN1</strain>
    </source>
</reference>
<dbReference type="InterPro" id="IPR011990">
    <property type="entry name" value="TPR-like_helical_dom_sf"/>
</dbReference>
<dbReference type="EMBL" id="VXIV02002612">
    <property type="protein sequence ID" value="KAF6024159.1"/>
    <property type="molecule type" value="Genomic_DNA"/>
</dbReference>
<name>A0A7J7JD11_BUGNE</name>
<dbReference type="PROSITE" id="PS50293">
    <property type="entry name" value="TPR_REGION"/>
    <property type="match status" value="1"/>
</dbReference>
<proteinExistence type="predicted"/>
<dbReference type="AlphaFoldDB" id="A0A7J7JD11"/>
<comment type="caution">
    <text evidence="1">The sequence shown here is derived from an EMBL/GenBank/DDBJ whole genome shotgun (WGS) entry which is preliminary data.</text>
</comment>
<dbReference type="Gene3D" id="1.25.40.10">
    <property type="entry name" value="Tetratricopeptide repeat domain"/>
    <property type="match status" value="1"/>
</dbReference>
<accession>A0A7J7JD11</accession>
<dbReference type="InterPro" id="IPR019734">
    <property type="entry name" value="TPR_rpt"/>
</dbReference>
<sequence length="382" mass="44495">MIEFCHHLVSNAKSVMGKPPCEFEVVAMGSIARERYKYTPRNFRDQSGWLKVKDDIYRYPTLVTNSLKILFEIHEANVWKASDKLGTLLQWAEPARHALKVLISVSLYARLATYLYYNKQEERITLLGQKCAGKHKSFDFPLQIFQVSCHYLIPFKELVAEKLSDANTFNYQEKFFHVTMDTSLYINLISYAYCHQWEHCLHAYESLTGTDISDATFKSVEDVDLLDIIGYCNYKLGKHELSLAACARICTLTNTGSALMTLTAYNHMACSLRYIAKYPEALRYHQVATRMFLKNFGKEPHPELARTHNFVARNYSDWGKYCEAEQYHEKARIMLIELYGKDSNHPHIAHCYNNIGNTYNRKGEYERADDFLRRTLEIRMTT</sequence>
<evidence type="ECO:0000313" key="2">
    <source>
        <dbReference type="Proteomes" id="UP000593567"/>
    </source>
</evidence>
<dbReference type="Pfam" id="PF13424">
    <property type="entry name" value="TPR_12"/>
    <property type="match status" value="1"/>
</dbReference>
<dbReference type="OrthoDB" id="2325716at2759"/>
<dbReference type="Proteomes" id="UP000593567">
    <property type="component" value="Unassembled WGS sequence"/>
</dbReference>
<dbReference type="Pfam" id="PF13374">
    <property type="entry name" value="TPR_10"/>
    <property type="match status" value="1"/>
</dbReference>
<protein>
    <submittedName>
        <fullName evidence="1">Uncharacterized protein</fullName>
    </submittedName>
</protein>
<gene>
    <name evidence="1" type="ORF">EB796_017554</name>
</gene>
<dbReference type="SMART" id="SM00028">
    <property type="entry name" value="TPR"/>
    <property type="match status" value="4"/>
</dbReference>
<evidence type="ECO:0000313" key="1">
    <source>
        <dbReference type="EMBL" id="KAF6024159.1"/>
    </source>
</evidence>
<keyword evidence="2" id="KW-1185">Reference proteome</keyword>
<dbReference type="SUPFAM" id="SSF48452">
    <property type="entry name" value="TPR-like"/>
    <property type="match status" value="1"/>
</dbReference>
<dbReference type="PANTHER" id="PTHR19959">
    <property type="entry name" value="KINESIN LIGHT CHAIN"/>
    <property type="match status" value="1"/>
</dbReference>
<dbReference type="PANTHER" id="PTHR19959:SF119">
    <property type="entry name" value="FUNGAL LIPASE-LIKE DOMAIN-CONTAINING PROTEIN"/>
    <property type="match status" value="1"/>
</dbReference>
<organism evidence="1 2">
    <name type="scientific">Bugula neritina</name>
    <name type="common">Brown bryozoan</name>
    <name type="synonym">Sertularia neritina</name>
    <dbReference type="NCBI Taxonomy" id="10212"/>
    <lineage>
        <taxon>Eukaryota</taxon>
        <taxon>Metazoa</taxon>
        <taxon>Spiralia</taxon>
        <taxon>Lophotrochozoa</taxon>
        <taxon>Bryozoa</taxon>
        <taxon>Gymnolaemata</taxon>
        <taxon>Cheilostomatida</taxon>
        <taxon>Flustrina</taxon>
        <taxon>Buguloidea</taxon>
        <taxon>Bugulidae</taxon>
        <taxon>Bugula</taxon>
    </lineage>
</organism>